<comment type="caution">
    <text evidence="2">The sequence shown here is derived from an EMBL/GenBank/DDBJ whole genome shotgun (WGS) entry which is preliminary data.</text>
</comment>
<dbReference type="Proteomes" id="UP001221898">
    <property type="component" value="Unassembled WGS sequence"/>
</dbReference>
<evidence type="ECO:0000256" key="1">
    <source>
        <dbReference type="SAM" id="MobiDB-lite"/>
    </source>
</evidence>
<name>A0AAD7SLH7_9TELE</name>
<sequence>MVLPAQRSGAGSLLRFKWQPAGVLIAQNNHTGSLSTRLVLPPEPLRLRVLPPPPSPPVLQVWVIPTSPSRGTTSLSPLSTPWPRARWGSPRPSLWSRCSPGNQMARRRRPLPRWGPGVSQGVWRL</sequence>
<proteinExistence type="predicted"/>
<evidence type="ECO:0000313" key="3">
    <source>
        <dbReference type="Proteomes" id="UP001221898"/>
    </source>
</evidence>
<gene>
    <name evidence="2" type="ORF">AAFF_G00335560</name>
</gene>
<organism evidence="2 3">
    <name type="scientific">Aldrovandia affinis</name>
    <dbReference type="NCBI Taxonomy" id="143900"/>
    <lineage>
        <taxon>Eukaryota</taxon>
        <taxon>Metazoa</taxon>
        <taxon>Chordata</taxon>
        <taxon>Craniata</taxon>
        <taxon>Vertebrata</taxon>
        <taxon>Euteleostomi</taxon>
        <taxon>Actinopterygii</taxon>
        <taxon>Neopterygii</taxon>
        <taxon>Teleostei</taxon>
        <taxon>Notacanthiformes</taxon>
        <taxon>Halosauridae</taxon>
        <taxon>Aldrovandia</taxon>
    </lineage>
</organism>
<feature type="region of interest" description="Disordered" evidence="1">
    <location>
        <begin position="69"/>
        <end position="125"/>
    </location>
</feature>
<feature type="compositionally biased region" description="Polar residues" evidence="1">
    <location>
        <begin position="69"/>
        <end position="79"/>
    </location>
</feature>
<reference evidence="2" key="1">
    <citation type="journal article" date="2023" name="Science">
        <title>Genome structures resolve the early diversification of teleost fishes.</title>
        <authorList>
            <person name="Parey E."/>
            <person name="Louis A."/>
            <person name="Montfort J."/>
            <person name="Bouchez O."/>
            <person name="Roques C."/>
            <person name="Iampietro C."/>
            <person name="Lluch J."/>
            <person name="Castinel A."/>
            <person name="Donnadieu C."/>
            <person name="Desvignes T."/>
            <person name="Floi Bucao C."/>
            <person name="Jouanno E."/>
            <person name="Wen M."/>
            <person name="Mejri S."/>
            <person name="Dirks R."/>
            <person name="Jansen H."/>
            <person name="Henkel C."/>
            <person name="Chen W.J."/>
            <person name="Zahm M."/>
            <person name="Cabau C."/>
            <person name="Klopp C."/>
            <person name="Thompson A.W."/>
            <person name="Robinson-Rechavi M."/>
            <person name="Braasch I."/>
            <person name="Lecointre G."/>
            <person name="Bobe J."/>
            <person name="Postlethwait J.H."/>
            <person name="Berthelot C."/>
            <person name="Roest Crollius H."/>
            <person name="Guiguen Y."/>
        </authorList>
    </citation>
    <scope>NUCLEOTIDE SEQUENCE</scope>
    <source>
        <strain evidence="2">NC1722</strain>
    </source>
</reference>
<dbReference type="AlphaFoldDB" id="A0AAD7SLH7"/>
<accession>A0AAD7SLH7</accession>
<dbReference type="EMBL" id="JAINUG010000052">
    <property type="protein sequence ID" value="KAJ8404693.1"/>
    <property type="molecule type" value="Genomic_DNA"/>
</dbReference>
<evidence type="ECO:0000313" key="2">
    <source>
        <dbReference type="EMBL" id="KAJ8404693.1"/>
    </source>
</evidence>
<protein>
    <submittedName>
        <fullName evidence="2">Uncharacterized protein</fullName>
    </submittedName>
</protein>
<keyword evidence="3" id="KW-1185">Reference proteome</keyword>